<accession>A9A0V8</accession>
<evidence type="ECO:0000313" key="3">
    <source>
        <dbReference type="Proteomes" id="UP000008561"/>
    </source>
</evidence>
<keyword evidence="2" id="KW-0378">Hydrolase</keyword>
<dbReference type="KEGG" id="dol:Dole_1779"/>
<organism evidence="2 3">
    <name type="scientific">Desulfosudis oleivorans (strain DSM 6200 / JCM 39069 / Hxd3)</name>
    <name type="common">Desulfococcus oleovorans</name>
    <dbReference type="NCBI Taxonomy" id="96561"/>
    <lineage>
        <taxon>Bacteria</taxon>
        <taxon>Pseudomonadati</taxon>
        <taxon>Thermodesulfobacteriota</taxon>
        <taxon>Desulfobacteria</taxon>
        <taxon>Desulfobacterales</taxon>
        <taxon>Desulfosudaceae</taxon>
        <taxon>Desulfosudis</taxon>
    </lineage>
</organism>
<keyword evidence="2" id="KW-0540">Nuclease</keyword>
<keyword evidence="2" id="KW-0255">Endonuclease</keyword>
<keyword evidence="2" id="KW-0269">Exonuclease</keyword>
<name>A9A0V8_DESOH</name>
<dbReference type="InterPro" id="IPR036691">
    <property type="entry name" value="Endo/exonu/phosph_ase_sf"/>
</dbReference>
<proteinExistence type="predicted"/>
<dbReference type="CDD" id="cd09083">
    <property type="entry name" value="EEP-1"/>
    <property type="match status" value="1"/>
</dbReference>
<dbReference type="RefSeq" id="WP_012175199.1">
    <property type="nucleotide sequence ID" value="NC_009943.1"/>
</dbReference>
<keyword evidence="3" id="KW-1185">Reference proteome</keyword>
<dbReference type="Pfam" id="PF03372">
    <property type="entry name" value="Exo_endo_phos"/>
    <property type="match status" value="1"/>
</dbReference>
<dbReference type="InterPro" id="IPR005135">
    <property type="entry name" value="Endo/exonuclease/phosphatase"/>
</dbReference>
<dbReference type="STRING" id="96561.Dole_1779"/>
<dbReference type="HOGENOM" id="CLU_030508_1_2_7"/>
<evidence type="ECO:0000259" key="1">
    <source>
        <dbReference type="Pfam" id="PF03372"/>
    </source>
</evidence>
<dbReference type="Gene3D" id="3.60.10.10">
    <property type="entry name" value="Endonuclease/exonuclease/phosphatase"/>
    <property type="match status" value="1"/>
</dbReference>
<dbReference type="OrthoDB" id="9793162at2"/>
<dbReference type="PANTHER" id="PTHR12121:SF36">
    <property type="entry name" value="ENDONUCLEASE_EXONUCLEASE_PHOSPHATASE DOMAIN-CONTAINING PROTEIN"/>
    <property type="match status" value="1"/>
</dbReference>
<evidence type="ECO:0000313" key="2">
    <source>
        <dbReference type="EMBL" id="ABW67583.1"/>
    </source>
</evidence>
<dbReference type="PANTHER" id="PTHR12121">
    <property type="entry name" value="CARBON CATABOLITE REPRESSOR PROTEIN 4"/>
    <property type="match status" value="1"/>
</dbReference>
<dbReference type="InterPro" id="IPR050410">
    <property type="entry name" value="CCR4/nocturin_mRNA_transcr"/>
</dbReference>
<dbReference type="Proteomes" id="UP000008561">
    <property type="component" value="Chromosome"/>
</dbReference>
<dbReference type="AlphaFoldDB" id="A9A0V8"/>
<dbReference type="EMBL" id="CP000859">
    <property type="protein sequence ID" value="ABW67583.1"/>
    <property type="molecule type" value="Genomic_DNA"/>
</dbReference>
<sequence>MKDQPQSTGRVSVMSLNVRFGLADAGEHSWENRKPAFVELFKQYRPDFIGMQEVNGFQAAFFAGLLSDYHAIGKRTPAPAGWQDVLIFYHKNWECRDCDRFFLSDTPDIPSRMPDSRWPRQCVMGTFEKEGLRMVCVNTHFDFDEPVQVKSAAILLARLEKFSNTALPVLITGDFNAGPGSDCHRAFTHPGRLTRPFFDVFDGDNSGTFHKFTGDAVSDRIDWILCRNMGGPREKRIITDRFAGIFPSDHFPVYAEFSLDL</sequence>
<protein>
    <submittedName>
        <fullName evidence="2">Endonuclease/exonuclease/phosphatase</fullName>
    </submittedName>
</protein>
<dbReference type="eggNOG" id="COG3568">
    <property type="taxonomic scope" value="Bacteria"/>
</dbReference>
<feature type="domain" description="Endonuclease/exonuclease/phosphatase" evidence="1">
    <location>
        <begin position="14"/>
        <end position="250"/>
    </location>
</feature>
<reference evidence="2 3" key="1">
    <citation type="submission" date="2007-10" db="EMBL/GenBank/DDBJ databases">
        <title>Complete sequence of Desulfococcus oleovorans Hxd3.</title>
        <authorList>
            <consortium name="US DOE Joint Genome Institute"/>
            <person name="Copeland A."/>
            <person name="Lucas S."/>
            <person name="Lapidus A."/>
            <person name="Barry K."/>
            <person name="Glavina del Rio T."/>
            <person name="Dalin E."/>
            <person name="Tice H."/>
            <person name="Pitluck S."/>
            <person name="Kiss H."/>
            <person name="Brettin T."/>
            <person name="Bruce D."/>
            <person name="Detter J.C."/>
            <person name="Han C."/>
            <person name="Schmutz J."/>
            <person name="Larimer F."/>
            <person name="Land M."/>
            <person name="Hauser L."/>
            <person name="Kyrpides N."/>
            <person name="Kim E."/>
            <person name="Wawrik B."/>
            <person name="Richardson P."/>
        </authorList>
    </citation>
    <scope>NUCLEOTIDE SEQUENCE [LARGE SCALE GENOMIC DNA]</scope>
    <source>
        <strain evidence="3">DSM 6200 / JCM 39069 / Hxd3</strain>
    </source>
</reference>
<gene>
    <name evidence="2" type="ordered locus">Dole_1779</name>
</gene>
<dbReference type="GO" id="GO:0000175">
    <property type="term" value="F:3'-5'-RNA exonuclease activity"/>
    <property type="evidence" value="ECO:0007669"/>
    <property type="project" value="TreeGrafter"/>
</dbReference>
<dbReference type="GO" id="GO:0004519">
    <property type="term" value="F:endonuclease activity"/>
    <property type="evidence" value="ECO:0007669"/>
    <property type="project" value="UniProtKB-KW"/>
</dbReference>
<dbReference type="SUPFAM" id="SSF56219">
    <property type="entry name" value="DNase I-like"/>
    <property type="match status" value="1"/>
</dbReference>